<dbReference type="GO" id="GO:0046872">
    <property type="term" value="F:metal ion binding"/>
    <property type="evidence" value="ECO:0007669"/>
    <property type="project" value="UniProtKB-KW"/>
</dbReference>
<sequence>MERKLNMVVLAIFATVALLQSSVTSTTYEVGDSLGWTIPGGNSAAYSTWAANKNFTVGDVLGFSFTTGAHDVTQVTKEAYDACNGTNPISMTTTGPANITLETAGEHHFICTFSGHCNAGQKLSINVTVASSPAPQPSSPSPAASTPVPSPAFAPEPSSTTPSPTSSPSPAPSRAPVSYTVGDSAGWNILVGGASAYAAWASDKTFAVGDVLVFNFINGSHDVAELTKENYESCNTNTTISHTTNPPVRINLTTAGEHFFACTFPGHCVAGQKLAINVTGESTATPPSTGGAPSPSGTTTPSSPSPTNVASPPENSGAGSLGVAGLSATFLSIALALWY</sequence>
<feature type="region of interest" description="Disordered" evidence="6">
    <location>
        <begin position="130"/>
        <end position="177"/>
    </location>
</feature>
<dbReference type="CDD" id="cd13920">
    <property type="entry name" value="Stellacyanin"/>
    <property type="match status" value="1"/>
</dbReference>
<dbReference type="OrthoDB" id="5421909at2759"/>
<dbReference type="PROSITE" id="PS51485">
    <property type="entry name" value="PHYTOCYANIN"/>
    <property type="match status" value="2"/>
</dbReference>
<evidence type="ECO:0000313" key="10">
    <source>
        <dbReference type="Proteomes" id="UP000796880"/>
    </source>
</evidence>
<dbReference type="Proteomes" id="UP000796880">
    <property type="component" value="Unassembled WGS sequence"/>
</dbReference>
<proteinExistence type="predicted"/>
<dbReference type="InterPro" id="IPR039391">
    <property type="entry name" value="Phytocyanin-like"/>
</dbReference>
<keyword evidence="10" id="KW-1185">Reference proteome</keyword>
<reference evidence="9" key="1">
    <citation type="submission" date="2020-03" db="EMBL/GenBank/DDBJ databases">
        <title>A high-quality chromosome-level genome assembly of a woody plant with both climbing and erect habits, Rhamnella rubrinervis.</title>
        <authorList>
            <person name="Lu Z."/>
            <person name="Yang Y."/>
            <person name="Zhu X."/>
            <person name="Sun Y."/>
        </authorList>
    </citation>
    <scope>NUCLEOTIDE SEQUENCE</scope>
    <source>
        <strain evidence="9">BYM</strain>
        <tissue evidence="9">Leaf</tissue>
    </source>
</reference>
<dbReference type="AlphaFoldDB" id="A0A8K0HJ21"/>
<dbReference type="GO" id="GO:0009055">
    <property type="term" value="F:electron transfer activity"/>
    <property type="evidence" value="ECO:0007669"/>
    <property type="project" value="InterPro"/>
</dbReference>
<dbReference type="InterPro" id="IPR008972">
    <property type="entry name" value="Cupredoxin"/>
</dbReference>
<evidence type="ECO:0000256" key="7">
    <source>
        <dbReference type="SAM" id="SignalP"/>
    </source>
</evidence>
<accession>A0A8K0HJ21</accession>
<evidence type="ECO:0000256" key="6">
    <source>
        <dbReference type="SAM" id="MobiDB-lite"/>
    </source>
</evidence>
<evidence type="ECO:0000259" key="8">
    <source>
        <dbReference type="PROSITE" id="PS51485"/>
    </source>
</evidence>
<feature type="chain" id="PRO_5035465968" description="Phytocyanin domain-containing protein" evidence="7">
    <location>
        <begin position="22"/>
        <end position="339"/>
    </location>
</feature>
<organism evidence="9 10">
    <name type="scientific">Rhamnella rubrinervis</name>
    <dbReference type="NCBI Taxonomy" id="2594499"/>
    <lineage>
        <taxon>Eukaryota</taxon>
        <taxon>Viridiplantae</taxon>
        <taxon>Streptophyta</taxon>
        <taxon>Embryophyta</taxon>
        <taxon>Tracheophyta</taxon>
        <taxon>Spermatophyta</taxon>
        <taxon>Magnoliopsida</taxon>
        <taxon>eudicotyledons</taxon>
        <taxon>Gunneridae</taxon>
        <taxon>Pentapetalae</taxon>
        <taxon>rosids</taxon>
        <taxon>fabids</taxon>
        <taxon>Rosales</taxon>
        <taxon>Rhamnaceae</taxon>
        <taxon>rhamnoid group</taxon>
        <taxon>Rhamneae</taxon>
        <taxon>Rhamnella</taxon>
    </lineage>
</organism>
<feature type="compositionally biased region" description="Low complexity" evidence="6">
    <location>
        <begin position="155"/>
        <end position="164"/>
    </location>
</feature>
<evidence type="ECO:0000256" key="2">
    <source>
        <dbReference type="ARBA" id="ARBA00022723"/>
    </source>
</evidence>
<name>A0A8K0HJ21_9ROSA</name>
<dbReference type="GO" id="GO:0005886">
    <property type="term" value="C:plasma membrane"/>
    <property type="evidence" value="ECO:0007669"/>
    <property type="project" value="TreeGrafter"/>
</dbReference>
<evidence type="ECO:0000256" key="5">
    <source>
        <dbReference type="ARBA" id="ARBA00023180"/>
    </source>
</evidence>
<dbReference type="InterPro" id="IPR003245">
    <property type="entry name" value="Phytocyanin_dom"/>
</dbReference>
<feature type="signal peptide" evidence="7">
    <location>
        <begin position="1"/>
        <end position="21"/>
    </location>
</feature>
<dbReference type="SUPFAM" id="SSF49503">
    <property type="entry name" value="Cupredoxins"/>
    <property type="match status" value="2"/>
</dbReference>
<protein>
    <recommendedName>
        <fullName evidence="8">Phytocyanin domain-containing protein</fullName>
    </recommendedName>
</protein>
<keyword evidence="3" id="KW-0249">Electron transport</keyword>
<feature type="domain" description="Phytocyanin" evidence="8">
    <location>
        <begin position="26"/>
        <end position="129"/>
    </location>
</feature>
<dbReference type="CDD" id="cd04216">
    <property type="entry name" value="Phytocyanin"/>
    <property type="match status" value="1"/>
</dbReference>
<evidence type="ECO:0000256" key="1">
    <source>
        <dbReference type="ARBA" id="ARBA00022448"/>
    </source>
</evidence>
<evidence type="ECO:0000256" key="3">
    <source>
        <dbReference type="ARBA" id="ARBA00022982"/>
    </source>
</evidence>
<dbReference type="EMBL" id="VOIH02000002">
    <property type="protein sequence ID" value="KAF3453721.1"/>
    <property type="molecule type" value="Genomic_DNA"/>
</dbReference>
<keyword evidence="5" id="KW-0325">Glycoprotein</keyword>
<evidence type="ECO:0000256" key="4">
    <source>
        <dbReference type="ARBA" id="ARBA00023008"/>
    </source>
</evidence>
<keyword evidence="1" id="KW-0813">Transport</keyword>
<feature type="compositionally biased region" description="Low complexity" evidence="6">
    <location>
        <begin position="282"/>
        <end position="307"/>
    </location>
</feature>
<keyword evidence="2" id="KW-0479">Metal-binding</keyword>
<comment type="caution">
    <text evidence="9">The sequence shown here is derived from an EMBL/GenBank/DDBJ whole genome shotgun (WGS) entry which is preliminary data.</text>
</comment>
<feature type="domain" description="Phytocyanin" evidence="8">
    <location>
        <begin position="177"/>
        <end position="280"/>
    </location>
</feature>
<dbReference type="FunFam" id="2.60.40.420:FF:000003">
    <property type="entry name" value="Blue copper"/>
    <property type="match status" value="2"/>
</dbReference>
<keyword evidence="4" id="KW-0186">Copper</keyword>
<dbReference type="PANTHER" id="PTHR33021">
    <property type="entry name" value="BLUE COPPER PROTEIN"/>
    <property type="match status" value="1"/>
</dbReference>
<dbReference type="Gene3D" id="2.60.40.420">
    <property type="entry name" value="Cupredoxins - blue copper proteins"/>
    <property type="match status" value="2"/>
</dbReference>
<dbReference type="PANTHER" id="PTHR33021:SF496">
    <property type="entry name" value="OS08G0482700 PROTEIN"/>
    <property type="match status" value="1"/>
</dbReference>
<feature type="region of interest" description="Disordered" evidence="6">
    <location>
        <begin position="280"/>
        <end position="318"/>
    </location>
</feature>
<keyword evidence="7" id="KW-0732">Signal</keyword>
<dbReference type="Pfam" id="PF02298">
    <property type="entry name" value="Cu_bind_like"/>
    <property type="match status" value="2"/>
</dbReference>
<gene>
    <name evidence="9" type="ORF">FNV43_RR04162</name>
</gene>
<evidence type="ECO:0000313" key="9">
    <source>
        <dbReference type="EMBL" id="KAF3453721.1"/>
    </source>
</evidence>